<dbReference type="Pfam" id="PF00400">
    <property type="entry name" value="WD40"/>
    <property type="match status" value="10"/>
</dbReference>
<feature type="repeat" description="WD" evidence="3">
    <location>
        <begin position="421"/>
        <end position="462"/>
    </location>
</feature>
<protein>
    <submittedName>
        <fullName evidence="4">Uncharacterized protein</fullName>
    </submittedName>
</protein>
<evidence type="ECO:0000256" key="3">
    <source>
        <dbReference type="PROSITE-ProRule" id="PRU00221"/>
    </source>
</evidence>
<feature type="repeat" description="WD" evidence="3">
    <location>
        <begin position="541"/>
        <end position="582"/>
    </location>
</feature>
<dbReference type="InterPro" id="IPR036322">
    <property type="entry name" value="WD40_repeat_dom_sf"/>
</dbReference>
<dbReference type="EMBL" id="MPUH01002284">
    <property type="protein sequence ID" value="OMJ65263.1"/>
    <property type="molecule type" value="Genomic_DNA"/>
</dbReference>
<dbReference type="PROSITE" id="PS50294">
    <property type="entry name" value="WD_REPEATS_REGION"/>
    <property type="match status" value="6"/>
</dbReference>
<feature type="repeat" description="WD" evidence="3">
    <location>
        <begin position="625"/>
        <end position="666"/>
    </location>
</feature>
<evidence type="ECO:0000313" key="4">
    <source>
        <dbReference type="EMBL" id="OMJ65263.1"/>
    </source>
</evidence>
<dbReference type="CDD" id="cd00200">
    <property type="entry name" value="WD40"/>
    <property type="match status" value="2"/>
</dbReference>
<dbReference type="PANTHER" id="PTHR19848">
    <property type="entry name" value="WD40 REPEAT PROTEIN"/>
    <property type="match status" value="1"/>
</dbReference>
<dbReference type="OrthoDB" id="414519at2759"/>
<feature type="repeat" description="WD" evidence="3">
    <location>
        <begin position="583"/>
        <end position="624"/>
    </location>
</feature>
<feature type="repeat" description="WD" evidence="3">
    <location>
        <begin position="378"/>
        <end position="420"/>
    </location>
</feature>
<dbReference type="InterPro" id="IPR020472">
    <property type="entry name" value="WD40_PAC1"/>
</dbReference>
<dbReference type="SUPFAM" id="SSF50998">
    <property type="entry name" value="Quinoprotein alcohol dehydrogenase-like"/>
    <property type="match status" value="1"/>
</dbReference>
<dbReference type="SUPFAM" id="SSF50978">
    <property type="entry name" value="WD40 repeat-like"/>
    <property type="match status" value="2"/>
</dbReference>
<comment type="caution">
    <text evidence="4">The sequence shown here is derived from an EMBL/GenBank/DDBJ whole genome shotgun (WGS) entry which is preliminary data.</text>
</comment>
<accession>A0A1R2AL53</accession>
<sequence length="776" mass="88496">MLKCSMLGCDELPYEQCTNCDSLILCKKCIPIHFAYCFKKNFRCTFEKIKLPTRSFTELRNSIKKSISKVEHQKIKIMVEAQKIIHQIESMMKLAFDQLNNIILEYNEIYNKTEFEEEDYKRINDIIRESLDFEDPSFFEGSLTKNKKNKIERVSKEIIKNLYSLLIEGHRGEVNSVAITSDNRFVVSGSYDNTVRVWNLLEKRQEAVLEGHTSGVNTTIGSWYQEHIEGNVQVWNLVEKRQEAVLKYSVSGLNSIAITSDNRFVVLGSDDDNTVRVWSLLDKRQEAVFEGHTSGVNSVAITSDNRFVVSGSYDNTVRVWNLLEKRQEAVLEGHTYEVNSVAISSDNRFVVSGSGSWISHDNTVRVWNLLEKQQEAVFEGHTSGVNSVAIASDNRFVGSYGFSDKTVRVWNLLEKRQKAVLEGHTSYVNSVAITSDNRFVVSGSDDKTVRVWNLLEKRQEAVLEGHTSYVNSVAIINDNLCYSVSQCELILWSIKEKKALMNVPHYLIRLFSSDENFFVTTSFGYNIQVWNLVEKRQEAVLKGHTSFVLSVAITSDNRFVVSGSLDNTVRVWNLLEKRQEAVLEGHTDGVNSVAITSDNRFVVSGSSDKTVRVWSLLEKRQEAMLKDHTSYVWSVAITSDNRFVVLISSDKNVSVWNLLEKRQEAVLEGHTSSVWSVGVNSVAITSDKSRSEDNTVRVWNFFNQNIKSMVITTNDIFFNAIPSKLENKVYLSTGSGLSILNLDKKEINHDFFFDKKLEEFANDNYCFEENLLPNIV</sequence>
<reference evidence="4 5" key="1">
    <citation type="submission" date="2016-11" db="EMBL/GenBank/DDBJ databases">
        <title>The macronuclear genome of Stentor coeruleus: a giant cell with tiny introns.</title>
        <authorList>
            <person name="Slabodnick M."/>
            <person name="Ruby J.G."/>
            <person name="Reiff S.B."/>
            <person name="Swart E.C."/>
            <person name="Gosai S."/>
            <person name="Prabakaran S."/>
            <person name="Witkowska E."/>
            <person name="Larue G.E."/>
            <person name="Fisher S."/>
            <person name="Freeman R.M."/>
            <person name="Gunawardena J."/>
            <person name="Chu W."/>
            <person name="Stover N.A."/>
            <person name="Gregory B.D."/>
            <person name="Nowacki M."/>
            <person name="Derisi J."/>
            <person name="Roy S.W."/>
            <person name="Marshall W.F."/>
            <person name="Sood P."/>
        </authorList>
    </citation>
    <scope>NUCLEOTIDE SEQUENCE [LARGE SCALE GENOMIC DNA]</scope>
    <source>
        <strain evidence="4">WM001</strain>
    </source>
</reference>
<keyword evidence="1 3" id="KW-0853">WD repeat</keyword>
<evidence type="ECO:0000313" key="5">
    <source>
        <dbReference type="Proteomes" id="UP000187209"/>
    </source>
</evidence>
<dbReference type="PROSITE" id="PS50082">
    <property type="entry name" value="WD_REPEATS_2"/>
    <property type="match status" value="7"/>
</dbReference>
<dbReference type="Proteomes" id="UP000187209">
    <property type="component" value="Unassembled WGS sequence"/>
</dbReference>
<dbReference type="InterPro" id="IPR001680">
    <property type="entry name" value="WD40_rpt"/>
</dbReference>
<keyword evidence="2" id="KW-0677">Repeat</keyword>
<dbReference type="PANTHER" id="PTHR19848:SF8">
    <property type="entry name" value="F-BOX AND WD REPEAT DOMAIN CONTAINING 7"/>
    <property type="match status" value="1"/>
</dbReference>
<dbReference type="InterPro" id="IPR011047">
    <property type="entry name" value="Quinoprotein_ADH-like_sf"/>
</dbReference>
<dbReference type="AlphaFoldDB" id="A0A1R2AL53"/>
<organism evidence="4 5">
    <name type="scientific">Stentor coeruleus</name>
    <dbReference type="NCBI Taxonomy" id="5963"/>
    <lineage>
        <taxon>Eukaryota</taxon>
        <taxon>Sar</taxon>
        <taxon>Alveolata</taxon>
        <taxon>Ciliophora</taxon>
        <taxon>Postciliodesmatophora</taxon>
        <taxon>Heterotrichea</taxon>
        <taxon>Heterotrichida</taxon>
        <taxon>Stentoridae</taxon>
        <taxon>Stentor</taxon>
    </lineage>
</organism>
<feature type="repeat" description="WD" evidence="3">
    <location>
        <begin position="289"/>
        <end position="330"/>
    </location>
</feature>
<name>A0A1R2AL53_9CILI</name>
<evidence type="ECO:0000256" key="2">
    <source>
        <dbReference type="ARBA" id="ARBA00022737"/>
    </source>
</evidence>
<gene>
    <name evidence="4" type="ORF">SteCoe_38664</name>
</gene>
<dbReference type="PRINTS" id="PR00320">
    <property type="entry name" value="GPROTEINBRPT"/>
</dbReference>
<dbReference type="Gene3D" id="2.130.10.10">
    <property type="entry name" value="YVTN repeat-like/Quinoprotein amine dehydrogenase"/>
    <property type="match status" value="5"/>
</dbReference>
<feature type="repeat" description="WD" evidence="3">
    <location>
        <begin position="167"/>
        <end position="208"/>
    </location>
</feature>
<evidence type="ECO:0000256" key="1">
    <source>
        <dbReference type="ARBA" id="ARBA00022574"/>
    </source>
</evidence>
<dbReference type="InterPro" id="IPR019775">
    <property type="entry name" value="WD40_repeat_CS"/>
</dbReference>
<keyword evidence="5" id="KW-1185">Reference proteome</keyword>
<dbReference type="SMART" id="SM00320">
    <property type="entry name" value="WD40"/>
    <property type="match status" value="13"/>
</dbReference>
<dbReference type="PROSITE" id="PS00678">
    <property type="entry name" value="WD_REPEATS_1"/>
    <property type="match status" value="5"/>
</dbReference>
<dbReference type="InterPro" id="IPR015943">
    <property type="entry name" value="WD40/YVTN_repeat-like_dom_sf"/>
</dbReference>
<proteinExistence type="predicted"/>